<evidence type="ECO:0000313" key="2">
    <source>
        <dbReference type="EMBL" id="KAG5620275.1"/>
    </source>
</evidence>
<feature type="domain" description="Reverse transcriptase" evidence="1">
    <location>
        <begin position="1"/>
        <end position="109"/>
    </location>
</feature>
<keyword evidence="3" id="KW-1185">Reference proteome</keyword>
<dbReference type="OrthoDB" id="1932527at2759"/>
<dbReference type="EMBL" id="JACXVP010000002">
    <property type="protein sequence ID" value="KAG5620275.1"/>
    <property type="molecule type" value="Genomic_DNA"/>
</dbReference>
<dbReference type="PROSITE" id="PS50878">
    <property type="entry name" value="RT_POL"/>
    <property type="match status" value="1"/>
</dbReference>
<dbReference type="AlphaFoldDB" id="A0A9J6A7K7"/>
<evidence type="ECO:0000259" key="1">
    <source>
        <dbReference type="PROSITE" id="PS50878"/>
    </source>
</evidence>
<organism evidence="2 3">
    <name type="scientific">Solanum commersonii</name>
    <name type="common">Commerson's wild potato</name>
    <name type="synonym">Commerson's nightshade</name>
    <dbReference type="NCBI Taxonomy" id="4109"/>
    <lineage>
        <taxon>Eukaryota</taxon>
        <taxon>Viridiplantae</taxon>
        <taxon>Streptophyta</taxon>
        <taxon>Embryophyta</taxon>
        <taxon>Tracheophyta</taxon>
        <taxon>Spermatophyta</taxon>
        <taxon>Magnoliopsida</taxon>
        <taxon>eudicotyledons</taxon>
        <taxon>Gunneridae</taxon>
        <taxon>Pentapetalae</taxon>
        <taxon>asterids</taxon>
        <taxon>lamiids</taxon>
        <taxon>Solanales</taxon>
        <taxon>Solanaceae</taxon>
        <taxon>Solanoideae</taxon>
        <taxon>Solaneae</taxon>
        <taxon>Solanum</taxon>
    </lineage>
</organism>
<accession>A0A9J6A7K7</accession>
<proteinExistence type="predicted"/>
<evidence type="ECO:0000313" key="3">
    <source>
        <dbReference type="Proteomes" id="UP000824120"/>
    </source>
</evidence>
<dbReference type="InterPro" id="IPR000477">
    <property type="entry name" value="RT_dom"/>
</dbReference>
<dbReference type="PANTHER" id="PTHR33116">
    <property type="entry name" value="REVERSE TRANSCRIPTASE ZINC-BINDING DOMAIN-CONTAINING PROTEIN-RELATED-RELATED"/>
    <property type="match status" value="1"/>
</dbReference>
<reference evidence="2 3" key="1">
    <citation type="submission" date="2020-09" db="EMBL/GenBank/DDBJ databases">
        <title>De no assembly of potato wild relative species, Solanum commersonii.</title>
        <authorList>
            <person name="Cho K."/>
        </authorList>
    </citation>
    <scope>NUCLEOTIDE SEQUENCE [LARGE SCALE GENOMIC DNA]</scope>
    <source>
        <strain evidence="2">LZ3.2</strain>
        <tissue evidence="2">Leaf</tissue>
    </source>
</reference>
<protein>
    <recommendedName>
        <fullName evidence="1">Reverse transcriptase domain-containing protein</fullName>
    </recommendedName>
</protein>
<dbReference type="PANTHER" id="PTHR33116:SF85">
    <property type="entry name" value="REVERSE TRANSCRIPTASE ZINC-BINDING DOMAIN-CONTAINING PROTEIN"/>
    <property type="match status" value="1"/>
</dbReference>
<dbReference type="Proteomes" id="UP000824120">
    <property type="component" value="Chromosome 2"/>
</dbReference>
<sequence length="478" mass="56620">MEELNNMLKTANTNGWLRGFDVANDGRESLEVTHLQYADDTLIFCGGEEEQLRFLRVILVLFEGISGLHTNWRKSFLYPINDVHNMEALNIILGGQVGALPTTYLGMPLDAKSMSKEIWSNVLEKCEKKLARWKRQYLSLGGRVALINSVLDAMPTYMMSLSPIPVVVTDRLDRIRRKFLWQGNKDKKGYNLVKWNDLIIGKKYGGLGIKNLQNHSKALRMKWLWKYANDKHPLWRKVLKAKYEEENRWMTKEVISPYGVNLWRSIRALWDDFKIKTNIKVGNEEKTSFWGDDWHEMGILRNIYSNIHNLMLNQQRTIVRMWTLKTIADFLDTIGQFKGTQEGKDELWRQGSDRGTFRVGKAYRWLNNHNQQNVNWPLKTIWKVIIPYKMHFYEEQAEIVRNLFLHCKILCQLWRLFINLEGFSWTMPRKVIEALQSWEEVGVLARSRSRWRIIPYSIWWTIRKERNARCFENIENSI</sequence>
<name>A0A9J6A7K7_SOLCO</name>
<comment type="caution">
    <text evidence="2">The sequence shown here is derived from an EMBL/GenBank/DDBJ whole genome shotgun (WGS) entry which is preliminary data.</text>
</comment>
<gene>
    <name evidence="2" type="ORF">H5410_005493</name>
</gene>